<gene>
    <name evidence="2" type="ORF">C1280_26175</name>
</gene>
<evidence type="ECO:0000313" key="3">
    <source>
        <dbReference type="Proteomes" id="UP000245802"/>
    </source>
</evidence>
<dbReference type="SUPFAM" id="SSF88723">
    <property type="entry name" value="PIN domain-like"/>
    <property type="match status" value="1"/>
</dbReference>
<feature type="domain" description="PIN" evidence="1">
    <location>
        <begin position="8"/>
        <end position="114"/>
    </location>
</feature>
<keyword evidence="3" id="KW-1185">Reference proteome</keyword>
<dbReference type="Proteomes" id="UP000245802">
    <property type="component" value="Chromosome"/>
</dbReference>
<organism evidence="2 3">
    <name type="scientific">Gemmata obscuriglobus</name>
    <dbReference type="NCBI Taxonomy" id="114"/>
    <lineage>
        <taxon>Bacteria</taxon>
        <taxon>Pseudomonadati</taxon>
        <taxon>Planctomycetota</taxon>
        <taxon>Planctomycetia</taxon>
        <taxon>Gemmatales</taxon>
        <taxon>Gemmataceae</taxon>
        <taxon>Gemmata</taxon>
    </lineage>
</organism>
<dbReference type="Pfam" id="PF01850">
    <property type="entry name" value="PIN"/>
    <property type="match status" value="1"/>
</dbReference>
<accession>A0A2Z3H312</accession>
<reference evidence="2 3" key="1">
    <citation type="submission" date="2018-01" db="EMBL/GenBank/DDBJ databases">
        <title>G. obscuriglobus.</title>
        <authorList>
            <person name="Franke J."/>
            <person name="Blomberg W."/>
            <person name="Selmecki A."/>
        </authorList>
    </citation>
    <scope>NUCLEOTIDE SEQUENCE [LARGE SCALE GENOMIC DNA]</scope>
    <source>
        <strain evidence="2 3">DSM 5831</strain>
    </source>
</reference>
<evidence type="ECO:0000313" key="2">
    <source>
        <dbReference type="EMBL" id="AWM40148.1"/>
    </source>
</evidence>
<dbReference type="OrthoDB" id="286092at2"/>
<dbReference type="AlphaFoldDB" id="A0A2Z3H312"/>
<proteinExistence type="predicted"/>
<name>A0A2Z3H312_9BACT</name>
<protein>
    <recommendedName>
        <fullName evidence="1">PIN domain-containing protein</fullName>
    </recommendedName>
</protein>
<dbReference type="Gene3D" id="3.40.50.1010">
    <property type="entry name" value="5'-nuclease"/>
    <property type="match status" value="1"/>
</dbReference>
<dbReference type="InterPro" id="IPR002716">
    <property type="entry name" value="PIN_dom"/>
</dbReference>
<sequence>MTVGTDTVLDASALLALLRSEPGAARVAAALDGAVISAVSLAEVLTNVAAYGKSHAVTSAILRLRLPVIPFDEVQAGHVADLPQPPHAARLSLGDRACLALGLVYGVPVLTTNQAWGAFNTGVRVEIIR</sequence>
<dbReference type="EMBL" id="CP025958">
    <property type="protein sequence ID" value="AWM40148.1"/>
    <property type="molecule type" value="Genomic_DNA"/>
</dbReference>
<evidence type="ECO:0000259" key="1">
    <source>
        <dbReference type="Pfam" id="PF01850"/>
    </source>
</evidence>
<dbReference type="KEGG" id="gog:C1280_26175"/>
<dbReference type="InterPro" id="IPR029060">
    <property type="entry name" value="PIN-like_dom_sf"/>
</dbReference>